<evidence type="ECO:0000256" key="9">
    <source>
        <dbReference type="ARBA" id="ARBA00022833"/>
    </source>
</evidence>
<evidence type="ECO:0000313" key="14">
    <source>
        <dbReference type="EMBL" id="CUT16873.1"/>
    </source>
</evidence>
<dbReference type="RefSeq" id="WP_092342362.1">
    <property type="nucleotide sequence ID" value="NZ_FLSL01000112.1"/>
</dbReference>
<keyword evidence="11" id="KW-0482">Metalloprotease</keyword>
<evidence type="ECO:0000256" key="3">
    <source>
        <dbReference type="ARBA" id="ARBA00007931"/>
    </source>
</evidence>
<dbReference type="PANTHER" id="PTHR35864">
    <property type="entry name" value="ZINC METALLOPROTEASE MJ0611-RELATED"/>
    <property type="match status" value="1"/>
</dbReference>
<evidence type="ECO:0000256" key="13">
    <source>
        <dbReference type="SAM" id="Phobius"/>
    </source>
</evidence>
<reference evidence="15" key="1">
    <citation type="submission" date="2015-11" db="EMBL/GenBank/DDBJ databases">
        <authorList>
            <person name="Seth-Smith H.M.B."/>
        </authorList>
    </citation>
    <scope>NUCLEOTIDE SEQUENCE [LARGE SCALE GENOMIC DNA]</scope>
    <source>
        <strain evidence="15">2013Ark11</strain>
    </source>
</reference>
<dbReference type="PANTHER" id="PTHR35864:SF1">
    <property type="entry name" value="ZINC METALLOPROTEASE YWHC-RELATED"/>
    <property type="match status" value="1"/>
</dbReference>
<dbReference type="GO" id="GO:0008237">
    <property type="term" value="F:metallopeptidase activity"/>
    <property type="evidence" value="ECO:0007669"/>
    <property type="project" value="UniProtKB-KW"/>
</dbReference>
<keyword evidence="8" id="KW-0378">Hydrolase</keyword>
<keyword evidence="7" id="KW-0479">Metal-binding</keyword>
<proteinExistence type="inferred from homology"/>
<protein>
    <submittedName>
        <fullName evidence="14">Peptidase family M50</fullName>
    </submittedName>
</protein>
<dbReference type="Proteomes" id="UP000198651">
    <property type="component" value="Chromosome I"/>
</dbReference>
<keyword evidence="5" id="KW-0645">Protease</keyword>
<keyword evidence="6 13" id="KW-0812">Transmembrane</keyword>
<dbReference type="STRING" id="1561003.Ark11_0011"/>
<evidence type="ECO:0000256" key="6">
    <source>
        <dbReference type="ARBA" id="ARBA00022692"/>
    </source>
</evidence>
<evidence type="ECO:0000256" key="1">
    <source>
        <dbReference type="ARBA" id="ARBA00001947"/>
    </source>
</evidence>
<dbReference type="InterPro" id="IPR044537">
    <property type="entry name" value="Rip2-like"/>
</dbReference>
<feature type="transmembrane region" description="Helical" evidence="13">
    <location>
        <begin position="136"/>
        <end position="162"/>
    </location>
</feature>
<organism evidence="14 15">
    <name type="scientific">Candidatus Ichthyocystis hellenicum</name>
    <dbReference type="NCBI Taxonomy" id="1561003"/>
    <lineage>
        <taxon>Bacteria</taxon>
        <taxon>Pseudomonadati</taxon>
        <taxon>Pseudomonadota</taxon>
        <taxon>Betaproteobacteria</taxon>
        <taxon>Burkholderiales</taxon>
        <taxon>Candidatus Ichthyocystis</taxon>
    </lineage>
</organism>
<evidence type="ECO:0000256" key="2">
    <source>
        <dbReference type="ARBA" id="ARBA00004651"/>
    </source>
</evidence>
<gene>
    <name evidence="14" type="ORF">Ark11_0011</name>
</gene>
<keyword evidence="12 13" id="KW-0472">Membrane</keyword>
<keyword evidence="9" id="KW-0862">Zinc</keyword>
<accession>A0A0S4LZ75</accession>
<dbReference type="GO" id="GO:0005886">
    <property type="term" value="C:plasma membrane"/>
    <property type="evidence" value="ECO:0007669"/>
    <property type="project" value="UniProtKB-SubCell"/>
</dbReference>
<evidence type="ECO:0000256" key="8">
    <source>
        <dbReference type="ARBA" id="ARBA00022801"/>
    </source>
</evidence>
<keyword evidence="15" id="KW-1185">Reference proteome</keyword>
<comment type="similarity">
    <text evidence="3">Belongs to the peptidase M50B family.</text>
</comment>
<evidence type="ECO:0000313" key="15">
    <source>
        <dbReference type="Proteomes" id="UP000198651"/>
    </source>
</evidence>
<dbReference type="InterPro" id="IPR052348">
    <property type="entry name" value="Metallopeptidase_M50B"/>
</dbReference>
<dbReference type="AlphaFoldDB" id="A0A0S4LZ75"/>
<feature type="transmembrane region" description="Helical" evidence="13">
    <location>
        <begin position="62"/>
        <end position="82"/>
    </location>
</feature>
<evidence type="ECO:0000256" key="5">
    <source>
        <dbReference type="ARBA" id="ARBA00022670"/>
    </source>
</evidence>
<comment type="subcellular location">
    <subcellularLocation>
        <location evidence="2">Cell membrane</location>
        <topology evidence="2">Multi-pass membrane protein</topology>
    </subcellularLocation>
</comment>
<sequence length="230" mass="25467">MRASISEALGAISVIFLPVVLALTGHEIAHAYAACKFGDDTARRQGRLSFNPLHHIDPLGTVIFPIVFYILLNSMANFPLWFGWAKPIPVNRSKLKGGRYALALVALAGPLANLLMAFIWSIVMHLISSVVDGRNFWVQVSIAGIQVNAVFLAFNLIPILPFDGGRFVHALLPPRWATVYSKTESWGAFAVLFIIIIGYLVGVNVIYFWIAPFYEALLWVFHVIFLGRSG</sequence>
<dbReference type="GO" id="GO:0046872">
    <property type="term" value="F:metal ion binding"/>
    <property type="evidence" value="ECO:0007669"/>
    <property type="project" value="UniProtKB-KW"/>
</dbReference>
<keyword evidence="10 13" id="KW-1133">Transmembrane helix</keyword>
<feature type="transmembrane region" description="Helical" evidence="13">
    <location>
        <begin position="102"/>
        <end position="124"/>
    </location>
</feature>
<feature type="transmembrane region" description="Helical" evidence="13">
    <location>
        <begin position="183"/>
        <end position="200"/>
    </location>
</feature>
<dbReference type="OrthoDB" id="9800627at2"/>
<dbReference type="CDD" id="cd06158">
    <property type="entry name" value="S2P-M50_like_1"/>
    <property type="match status" value="1"/>
</dbReference>
<evidence type="ECO:0000256" key="11">
    <source>
        <dbReference type="ARBA" id="ARBA00023049"/>
    </source>
</evidence>
<evidence type="ECO:0000256" key="10">
    <source>
        <dbReference type="ARBA" id="ARBA00022989"/>
    </source>
</evidence>
<evidence type="ECO:0000256" key="12">
    <source>
        <dbReference type="ARBA" id="ARBA00023136"/>
    </source>
</evidence>
<dbReference type="EMBL" id="LN906597">
    <property type="protein sequence ID" value="CUT16873.1"/>
    <property type="molecule type" value="Genomic_DNA"/>
</dbReference>
<evidence type="ECO:0000256" key="4">
    <source>
        <dbReference type="ARBA" id="ARBA00022475"/>
    </source>
</evidence>
<comment type="cofactor">
    <cofactor evidence="1">
        <name>Zn(2+)</name>
        <dbReference type="ChEBI" id="CHEBI:29105"/>
    </cofactor>
</comment>
<dbReference type="GO" id="GO:0006508">
    <property type="term" value="P:proteolysis"/>
    <property type="evidence" value="ECO:0007669"/>
    <property type="project" value="UniProtKB-KW"/>
</dbReference>
<name>A0A0S4LZ75_9BURK</name>
<keyword evidence="4" id="KW-1003">Cell membrane</keyword>
<evidence type="ECO:0000256" key="7">
    <source>
        <dbReference type="ARBA" id="ARBA00022723"/>
    </source>
</evidence>